<dbReference type="Proteomes" id="UP000461730">
    <property type="component" value="Unassembled WGS sequence"/>
</dbReference>
<dbReference type="AlphaFoldDB" id="A0A7K1U9V7"/>
<gene>
    <name evidence="2" type="ORF">GO493_22970</name>
</gene>
<name>A0A7K1U9V7_9BACT</name>
<reference evidence="2 3" key="1">
    <citation type="submission" date="2019-12" db="EMBL/GenBank/DDBJ databases">
        <title>Chitinophaga sp. strain ysch24 (GDMCC 1.1355), whole genome shotgun sequence.</title>
        <authorList>
            <person name="Zhang X."/>
        </authorList>
    </citation>
    <scope>NUCLEOTIDE SEQUENCE [LARGE SCALE GENOMIC DNA]</scope>
    <source>
        <strain evidence="3">ysch24</strain>
    </source>
</reference>
<evidence type="ECO:0000259" key="1">
    <source>
        <dbReference type="Pfam" id="PF04965"/>
    </source>
</evidence>
<keyword evidence="3" id="KW-1185">Reference proteome</keyword>
<organism evidence="2 3">
    <name type="scientific">Chitinophaga tropicalis</name>
    <dbReference type="NCBI Taxonomy" id="2683588"/>
    <lineage>
        <taxon>Bacteria</taxon>
        <taxon>Pseudomonadati</taxon>
        <taxon>Bacteroidota</taxon>
        <taxon>Chitinophagia</taxon>
        <taxon>Chitinophagales</taxon>
        <taxon>Chitinophagaceae</taxon>
        <taxon>Chitinophaga</taxon>
    </lineage>
</organism>
<evidence type="ECO:0000313" key="3">
    <source>
        <dbReference type="Proteomes" id="UP000461730"/>
    </source>
</evidence>
<protein>
    <recommendedName>
        <fullName evidence="1">IraD/Gp25-like domain-containing protein</fullName>
    </recommendedName>
</protein>
<comment type="caution">
    <text evidence="2">The sequence shown here is derived from an EMBL/GenBank/DDBJ whole genome shotgun (WGS) entry which is preliminary data.</text>
</comment>
<dbReference type="Gene3D" id="3.10.450.40">
    <property type="match status" value="1"/>
</dbReference>
<dbReference type="SUPFAM" id="SSF160719">
    <property type="entry name" value="gpW/gp25-like"/>
    <property type="match status" value="1"/>
</dbReference>
<dbReference type="RefSeq" id="WP_157308579.1">
    <property type="nucleotide sequence ID" value="NZ_WRXN01000012.1"/>
</dbReference>
<dbReference type="EMBL" id="WRXN01000012">
    <property type="protein sequence ID" value="MVT11149.1"/>
    <property type="molecule type" value="Genomic_DNA"/>
</dbReference>
<accession>A0A7K1U9V7</accession>
<proteinExistence type="predicted"/>
<sequence length="144" mass="16797">MEIHSFLGRGWAFPPSFDKAGRTLLMSYAIEDIEESIRIILGTTPGERMMQPDFGCNLKKLVFEKADSTLIAEINHLIYHALLEYEPRVIYIDTDVLYRNDVEGFLQLRLHYQVISTNTRHNMVYPFYFLEGTNITSPNLLHER</sequence>
<evidence type="ECO:0000313" key="2">
    <source>
        <dbReference type="EMBL" id="MVT11149.1"/>
    </source>
</evidence>
<feature type="domain" description="IraD/Gp25-like" evidence="1">
    <location>
        <begin position="31"/>
        <end position="118"/>
    </location>
</feature>
<dbReference type="Pfam" id="PF04965">
    <property type="entry name" value="GPW_gp25"/>
    <property type="match status" value="1"/>
</dbReference>
<dbReference type="InterPro" id="IPR007048">
    <property type="entry name" value="IraD/Gp25-like"/>
</dbReference>